<evidence type="ECO:0000313" key="4">
    <source>
        <dbReference type="EMBL" id="TKY85773.1"/>
    </source>
</evidence>
<dbReference type="Proteomes" id="UP000306050">
    <property type="component" value="Chromosome SGRAM_6"/>
</dbReference>
<dbReference type="SMART" id="SM00164">
    <property type="entry name" value="TBC"/>
    <property type="match status" value="1"/>
</dbReference>
<evidence type="ECO:0000256" key="1">
    <source>
        <dbReference type="ARBA" id="ARBA00022468"/>
    </source>
</evidence>
<feature type="compositionally biased region" description="Basic and acidic residues" evidence="2">
    <location>
        <begin position="233"/>
        <end position="250"/>
    </location>
</feature>
<dbReference type="Pfam" id="PF00566">
    <property type="entry name" value="RabGAP-TBC"/>
    <property type="match status" value="1"/>
</dbReference>
<dbReference type="PANTHER" id="PTHR22957">
    <property type="entry name" value="TBC1 DOMAIN FAMILY MEMBER GTPASE-ACTIVATING PROTEIN"/>
    <property type="match status" value="1"/>
</dbReference>
<feature type="region of interest" description="Disordered" evidence="2">
    <location>
        <begin position="228"/>
        <end position="250"/>
    </location>
</feature>
<proteinExistence type="predicted"/>
<evidence type="ECO:0000313" key="5">
    <source>
        <dbReference type="Proteomes" id="UP000306050"/>
    </source>
</evidence>
<sequence>MQDPNPHTARLGDILLTYGVWEADQARTASSEADATATGAGLLAGYVQGMSDLCSPLYIMCQGDEVRTFWCFVGLMERTKSNFYRDQSGMKTQLVLLQKLISIMGPALYTHLERTDSLNLFFCFRWLLVRFKREFTFDETLALWEACWAAEPHRTGAVEGEWGLSASFHLFCALALLELHRDYLIRYLQHFDEILQYFNSLTGEFNANAVINKAEVLAKSFAEIVSHSRSQGGKREAPEEEGKGKEQEQRDFLHILSSDELRFLL</sequence>
<evidence type="ECO:0000259" key="3">
    <source>
        <dbReference type="PROSITE" id="PS50086"/>
    </source>
</evidence>
<keyword evidence="1" id="KW-0343">GTPase activation</keyword>
<gene>
    <name evidence="4" type="ORF">EX895_005313</name>
</gene>
<reference evidence="4 5" key="1">
    <citation type="submission" date="2019-05" db="EMBL/GenBank/DDBJ databases">
        <title>Sporisorium graminicola CBS 10092 draft sequencing and annotation.</title>
        <authorList>
            <person name="Solano-Gonzalez S."/>
            <person name="Caddick M.X."/>
            <person name="Darby A."/>
        </authorList>
    </citation>
    <scope>NUCLEOTIDE SEQUENCE [LARGE SCALE GENOMIC DNA]</scope>
    <source>
        <strain evidence="4 5">CBS 10092</strain>
    </source>
</reference>
<dbReference type="OrthoDB" id="10264062at2759"/>
<dbReference type="InterPro" id="IPR000195">
    <property type="entry name" value="Rab-GAP-TBC_dom"/>
</dbReference>
<dbReference type="RefSeq" id="XP_029737758.1">
    <property type="nucleotide sequence ID" value="XM_029885906.1"/>
</dbReference>
<dbReference type="PANTHER" id="PTHR22957:SF502">
    <property type="entry name" value="SMALL G PROTEIN SIGNALING MODULATOR 2-RELATED"/>
    <property type="match status" value="1"/>
</dbReference>
<dbReference type="GO" id="GO:0005096">
    <property type="term" value="F:GTPase activator activity"/>
    <property type="evidence" value="ECO:0007669"/>
    <property type="project" value="UniProtKB-KW"/>
</dbReference>
<dbReference type="FunFam" id="1.10.472.80:FF:000077">
    <property type="entry name" value="TBC1 domain family member"/>
    <property type="match status" value="1"/>
</dbReference>
<dbReference type="Gene3D" id="1.10.472.80">
    <property type="entry name" value="Ypt/Rab-GAP domain of gyp1p, domain 3"/>
    <property type="match status" value="1"/>
</dbReference>
<dbReference type="SUPFAM" id="SSF47923">
    <property type="entry name" value="Ypt/Rab-GAP domain of gyp1p"/>
    <property type="match status" value="1"/>
</dbReference>
<organism evidence="4 5">
    <name type="scientific">Sporisorium graminicola</name>
    <dbReference type="NCBI Taxonomy" id="280036"/>
    <lineage>
        <taxon>Eukaryota</taxon>
        <taxon>Fungi</taxon>
        <taxon>Dikarya</taxon>
        <taxon>Basidiomycota</taxon>
        <taxon>Ustilaginomycotina</taxon>
        <taxon>Ustilaginomycetes</taxon>
        <taxon>Ustilaginales</taxon>
        <taxon>Ustilaginaceae</taxon>
        <taxon>Sporisorium</taxon>
    </lineage>
</organism>
<protein>
    <recommendedName>
        <fullName evidence="3">Rab-GAP TBC domain-containing protein</fullName>
    </recommendedName>
</protein>
<name>A0A4U7KNM6_9BASI</name>
<feature type="domain" description="Rab-GAP TBC" evidence="3">
    <location>
        <begin position="1"/>
        <end position="151"/>
    </location>
</feature>
<dbReference type="KEGG" id="sgra:EX895_005313"/>
<dbReference type="GeneID" id="40728208"/>
<dbReference type="PROSITE" id="PS50086">
    <property type="entry name" value="TBC_RABGAP"/>
    <property type="match status" value="1"/>
</dbReference>
<evidence type="ECO:0000256" key="2">
    <source>
        <dbReference type="SAM" id="MobiDB-lite"/>
    </source>
</evidence>
<accession>A0A4U7KNM6</accession>
<dbReference type="InterPro" id="IPR035969">
    <property type="entry name" value="Rab-GAP_TBC_sf"/>
</dbReference>
<comment type="caution">
    <text evidence="4">The sequence shown here is derived from an EMBL/GenBank/DDBJ whole genome shotgun (WGS) entry which is preliminary data.</text>
</comment>
<dbReference type="Gene3D" id="1.10.8.270">
    <property type="entry name" value="putative rabgap domain of human tbc1 domain family member 14 like domains"/>
    <property type="match status" value="1"/>
</dbReference>
<keyword evidence="5" id="KW-1185">Reference proteome</keyword>
<dbReference type="AlphaFoldDB" id="A0A4U7KNM6"/>
<dbReference type="EMBL" id="SRRM01000019">
    <property type="protein sequence ID" value="TKY85773.1"/>
    <property type="molecule type" value="Genomic_DNA"/>
</dbReference>